<evidence type="ECO:0000313" key="2">
    <source>
        <dbReference type="EMBL" id="KRG58343.1"/>
    </source>
</evidence>
<keyword evidence="3" id="KW-1185">Reference proteome</keyword>
<dbReference type="AlphaFoldDB" id="A0A0R0BXL4"/>
<keyword evidence="1" id="KW-0812">Transmembrane</keyword>
<feature type="transmembrane region" description="Helical" evidence="1">
    <location>
        <begin position="42"/>
        <end position="63"/>
    </location>
</feature>
<name>A0A0R0BXL4_9GAMM</name>
<protein>
    <submittedName>
        <fullName evidence="2">Uncharacterized protein</fullName>
    </submittedName>
</protein>
<dbReference type="EMBL" id="LDJH01000011">
    <property type="protein sequence ID" value="KRG58343.1"/>
    <property type="molecule type" value="Genomic_DNA"/>
</dbReference>
<organism evidence="2 3">
    <name type="scientific">Stenotrophomonas koreensis</name>
    <dbReference type="NCBI Taxonomy" id="266128"/>
    <lineage>
        <taxon>Bacteria</taxon>
        <taxon>Pseudomonadati</taxon>
        <taxon>Pseudomonadota</taxon>
        <taxon>Gammaproteobacteria</taxon>
        <taxon>Lysobacterales</taxon>
        <taxon>Lysobacteraceae</taxon>
        <taxon>Stenotrophomonas</taxon>
    </lineage>
</organism>
<accession>A0A0R0BXL4</accession>
<keyword evidence="1" id="KW-1133">Transmembrane helix</keyword>
<dbReference type="PATRIC" id="fig|266128.3.peg.222"/>
<dbReference type="Proteomes" id="UP000051254">
    <property type="component" value="Unassembled WGS sequence"/>
</dbReference>
<gene>
    <name evidence="2" type="ORF">ABB25_06750</name>
</gene>
<reference evidence="2 3" key="1">
    <citation type="submission" date="2015-05" db="EMBL/GenBank/DDBJ databases">
        <title>Genome sequencing and analysis of members of genus Stenotrophomonas.</title>
        <authorList>
            <person name="Patil P.P."/>
            <person name="Midha S."/>
            <person name="Patil P.B."/>
        </authorList>
    </citation>
    <scope>NUCLEOTIDE SEQUENCE [LARGE SCALE GENOMIC DNA]</scope>
    <source>
        <strain evidence="2 3">DSM 17805</strain>
    </source>
</reference>
<evidence type="ECO:0000256" key="1">
    <source>
        <dbReference type="SAM" id="Phobius"/>
    </source>
</evidence>
<proteinExistence type="predicted"/>
<dbReference type="STRING" id="266128.ABB25_06750"/>
<comment type="caution">
    <text evidence="2">The sequence shown here is derived from an EMBL/GenBank/DDBJ whole genome shotgun (WGS) entry which is preliminary data.</text>
</comment>
<sequence length="70" mass="7975">MAWPWQQARCRIALDPETTRLLWPLVAAELAHRRRRQRQRRALLAAAGLLLLMVLSLAAWQAFSITLGGL</sequence>
<evidence type="ECO:0000313" key="3">
    <source>
        <dbReference type="Proteomes" id="UP000051254"/>
    </source>
</evidence>
<keyword evidence="1" id="KW-0472">Membrane</keyword>
<dbReference type="RefSeq" id="WP_057665218.1">
    <property type="nucleotide sequence ID" value="NZ_LDJH01000011.1"/>
</dbReference>